<reference evidence="4 5" key="1">
    <citation type="submission" date="2019-02" db="EMBL/GenBank/DDBJ databases">
        <title>Deep-cultivation of Planctomycetes and their phenomic and genomic characterization uncovers novel biology.</title>
        <authorList>
            <person name="Wiegand S."/>
            <person name="Jogler M."/>
            <person name="Boedeker C."/>
            <person name="Pinto D."/>
            <person name="Vollmers J."/>
            <person name="Rivas-Marin E."/>
            <person name="Kohn T."/>
            <person name="Peeters S.H."/>
            <person name="Heuer A."/>
            <person name="Rast P."/>
            <person name="Oberbeckmann S."/>
            <person name="Bunk B."/>
            <person name="Jeske O."/>
            <person name="Meyerdierks A."/>
            <person name="Storesund J.E."/>
            <person name="Kallscheuer N."/>
            <person name="Luecker S."/>
            <person name="Lage O.M."/>
            <person name="Pohl T."/>
            <person name="Merkel B.J."/>
            <person name="Hornburger P."/>
            <person name="Mueller R.-W."/>
            <person name="Bruemmer F."/>
            <person name="Labrenz M."/>
            <person name="Spormann A.M."/>
            <person name="Op den Camp H."/>
            <person name="Overmann J."/>
            <person name="Amann R."/>
            <person name="Jetten M.S.M."/>
            <person name="Mascher T."/>
            <person name="Medema M.H."/>
            <person name="Devos D.P."/>
            <person name="Kaster A.-K."/>
            <person name="Ovreas L."/>
            <person name="Rohde M."/>
            <person name="Galperin M.Y."/>
            <person name="Jogler C."/>
        </authorList>
    </citation>
    <scope>NUCLEOTIDE SEQUENCE [LARGE SCALE GENOMIC DNA]</scope>
    <source>
        <strain evidence="4 5">Pan216</strain>
    </source>
</reference>
<evidence type="ECO:0000256" key="1">
    <source>
        <dbReference type="ARBA" id="ARBA00004328"/>
    </source>
</evidence>
<dbReference type="EMBL" id="CP036279">
    <property type="protein sequence ID" value="QDU62164.1"/>
    <property type="molecule type" value="Genomic_DNA"/>
</dbReference>
<feature type="compositionally biased region" description="Basic and acidic residues" evidence="2">
    <location>
        <begin position="57"/>
        <end position="66"/>
    </location>
</feature>
<feature type="domain" description="Phage capsid-like C-terminal" evidence="3">
    <location>
        <begin position="148"/>
        <end position="423"/>
    </location>
</feature>
<dbReference type="SUPFAM" id="SSF56563">
    <property type="entry name" value="Major capsid protein gp5"/>
    <property type="match status" value="1"/>
</dbReference>
<gene>
    <name evidence="4" type="ORF">Pan216_30310</name>
</gene>
<accession>A0A518B5B1</accession>
<evidence type="ECO:0000313" key="5">
    <source>
        <dbReference type="Proteomes" id="UP000317093"/>
    </source>
</evidence>
<feature type="compositionally biased region" description="Polar residues" evidence="2">
    <location>
        <begin position="70"/>
        <end position="80"/>
    </location>
</feature>
<dbReference type="AlphaFoldDB" id="A0A518B5B1"/>
<name>A0A518B5B1_9BACT</name>
<evidence type="ECO:0000259" key="3">
    <source>
        <dbReference type="Pfam" id="PF05065"/>
    </source>
</evidence>
<dbReference type="InterPro" id="IPR024455">
    <property type="entry name" value="Phage_capsid"/>
</dbReference>
<dbReference type="Proteomes" id="UP000317093">
    <property type="component" value="Chromosome"/>
</dbReference>
<comment type="subcellular location">
    <subcellularLocation>
        <location evidence="1">Virion</location>
    </subcellularLocation>
</comment>
<organism evidence="4 5">
    <name type="scientific">Kolteria novifilia</name>
    <dbReference type="NCBI Taxonomy" id="2527975"/>
    <lineage>
        <taxon>Bacteria</taxon>
        <taxon>Pseudomonadati</taxon>
        <taxon>Planctomycetota</taxon>
        <taxon>Planctomycetia</taxon>
        <taxon>Kolteriales</taxon>
        <taxon>Kolteriaceae</taxon>
        <taxon>Kolteria</taxon>
    </lineage>
</organism>
<dbReference type="Gene3D" id="3.30.2400.10">
    <property type="entry name" value="Major capsid protein gp5"/>
    <property type="match status" value="1"/>
</dbReference>
<proteinExistence type="predicted"/>
<evidence type="ECO:0000256" key="2">
    <source>
        <dbReference type="SAM" id="MobiDB-lite"/>
    </source>
</evidence>
<protein>
    <submittedName>
        <fullName evidence="4">Phage capsid family protein</fullName>
    </submittedName>
</protein>
<dbReference type="RefSeq" id="WP_419192522.1">
    <property type="nucleotide sequence ID" value="NZ_CP036279.1"/>
</dbReference>
<dbReference type="NCBIfam" id="TIGR01554">
    <property type="entry name" value="major_cap_HK97"/>
    <property type="match status" value="1"/>
</dbReference>
<dbReference type="KEGG" id="knv:Pan216_30310"/>
<keyword evidence="5" id="KW-1185">Reference proteome</keyword>
<evidence type="ECO:0000313" key="4">
    <source>
        <dbReference type="EMBL" id="QDU62164.1"/>
    </source>
</evidence>
<sequence length="443" mass="48309">MTLEQLLARLQEINTESQAIVDKAKAENRDLSDDETKQIDALDDEFTKVKGNADRLERIAQQRQHLDSSPGRQTDPTNPASDPPRGSTGRVPGTARDHEREGWGPFADAGDFGMAVYQSCLPGATVDQRLTQPYAADPTNFHSESSDGYLIPPQMRQEIWEIVYSGNDLLNMVSPEPTQANSVEMLADETTPWGASGVKAYWRSEAQQMTATKTSADNRTVKLNEMYVFVEASDELLEDAPRLSNRLTNHAGRAIRWKSSDAIAYGDGVGKPLGYYDSAALVTVAQEAEQEADTINATNVVKMFSRLLVTDGSKPVWLANSDILPQLMVMTVGDTPIWTPPNGFAGAPGGFLLGIPIQFSQHAKTLGDKGDLQLIDPMGYYAATKRTVQAASSIHLYFDRGVTAFRWTFRMGGQPFLSAPVAPAHGTATKSHFVVLEERAGGG</sequence>
<feature type="region of interest" description="Disordered" evidence="2">
    <location>
        <begin position="57"/>
        <end position="106"/>
    </location>
</feature>
<dbReference type="InterPro" id="IPR054612">
    <property type="entry name" value="Phage_capsid-like_C"/>
</dbReference>
<dbReference type="Pfam" id="PF05065">
    <property type="entry name" value="Phage_capsid"/>
    <property type="match status" value="1"/>
</dbReference>